<dbReference type="GeneTree" id="ENSGT00940000158413"/>
<dbReference type="PRINTS" id="PR01349">
    <property type="entry name" value="WNTPROTEIN"/>
</dbReference>
<organism evidence="12 13">
    <name type="scientific">Ailuropoda melanoleuca</name>
    <name type="common">Giant panda</name>
    <dbReference type="NCBI Taxonomy" id="9646"/>
    <lineage>
        <taxon>Eukaryota</taxon>
        <taxon>Metazoa</taxon>
        <taxon>Chordata</taxon>
        <taxon>Craniata</taxon>
        <taxon>Vertebrata</taxon>
        <taxon>Euteleostomi</taxon>
        <taxon>Mammalia</taxon>
        <taxon>Eutheria</taxon>
        <taxon>Laurasiatheria</taxon>
        <taxon>Carnivora</taxon>
        <taxon>Caniformia</taxon>
        <taxon>Ursidae</taxon>
        <taxon>Ailuropoda</taxon>
    </lineage>
</organism>
<evidence type="ECO:0000256" key="6">
    <source>
        <dbReference type="ARBA" id="ARBA00022687"/>
    </source>
</evidence>
<evidence type="ECO:0000256" key="5">
    <source>
        <dbReference type="ARBA" id="ARBA00022530"/>
    </source>
</evidence>
<dbReference type="Pfam" id="PF00110">
    <property type="entry name" value="wnt"/>
    <property type="match status" value="1"/>
</dbReference>
<evidence type="ECO:0000313" key="12">
    <source>
        <dbReference type="Ensembl" id="ENSAMEP00000027366.1"/>
    </source>
</evidence>
<keyword evidence="13" id="KW-1185">Reference proteome</keyword>
<dbReference type="PANTHER" id="PTHR12027:SF7">
    <property type="entry name" value="PROTEIN WNT-11"/>
    <property type="match status" value="1"/>
</dbReference>
<comment type="subcellular location">
    <subcellularLocation>
        <location evidence="1 11">Secreted</location>
        <location evidence="1 11">Extracellular space</location>
        <location evidence="1 11">Extracellular matrix</location>
    </subcellularLocation>
</comment>
<keyword evidence="9" id="KW-0325">Glycoprotein</keyword>
<keyword evidence="3 11" id="KW-0217">Developmental protein</keyword>
<protein>
    <recommendedName>
        <fullName evidence="11">Protein Wnt</fullName>
    </recommendedName>
</protein>
<keyword evidence="6 11" id="KW-0879">Wnt signaling pathway</keyword>
<proteinExistence type="inferred from homology"/>
<evidence type="ECO:0000256" key="9">
    <source>
        <dbReference type="ARBA" id="ARBA00023180"/>
    </source>
</evidence>
<evidence type="ECO:0000256" key="11">
    <source>
        <dbReference type="RuleBase" id="RU003500"/>
    </source>
</evidence>
<keyword evidence="10" id="KW-0449">Lipoprotein</keyword>
<accession>A0A7N5JM07</accession>
<evidence type="ECO:0000256" key="7">
    <source>
        <dbReference type="ARBA" id="ARBA00022729"/>
    </source>
</evidence>
<evidence type="ECO:0000313" key="13">
    <source>
        <dbReference type="Proteomes" id="UP000008912"/>
    </source>
</evidence>
<evidence type="ECO:0000256" key="3">
    <source>
        <dbReference type="ARBA" id="ARBA00022473"/>
    </source>
</evidence>
<dbReference type="GO" id="GO:0005109">
    <property type="term" value="F:frizzled binding"/>
    <property type="evidence" value="ECO:0007669"/>
    <property type="project" value="TreeGrafter"/>
</dbReference>
<dbReference type="GO" id="GO:0030182">
    <property type="term" value="P:neuron differentiation"/>
    <property type="evidence" value="ECO:0007669"/>
    <property type="project" value="TreeGrafter"/>
</dbReference>
<evidence type="ECO:0000256" key="10">
    <source>
        <dbReference type="ARBA" id="ARBA00023288"/>
    </source>
</evidence>
<reference evidence="12" key="2">
    <citation type="submission" date="2025-08" db="UniProtKB">
        <authorList>
            <consortium name="Ensembl"/>
        </authorList>
    </citation>
    <scope>IDENTIFICATION</scope>
</reference>
<comment type="function">
    <text evidence="11">Ligand for members of the frizzled family of seven transmembrane receptors.</text>
</comment>
<reference evidence="12 13" key="1">
    <citation type="journal article" date="2010" name="Nature">
        <title>The sequence and de novo assembly of the giant panda genome.</title>
        <authorList>
            <person name="Li R."/>
            <person name="Fan W."/>
            <person name="Tian G."/>
            <person name="Zhu H."/>
            <person name="He L."/>
            <person name="Cai J."/>
            <person name="Huang Q."/>
            <person name="Cai Q."/>
            <person name="Li B."/>
            <person name="Bai Y."/>
            <person name="Zhang Z."/>
            <person name="Zhang Y."/>
            <person name="Wang W."/>
            <person name="Li J."/>
            <person name="Wei F."/>
            <person name="Li H."/>
            <person name="Jian M."/>
            <person name="Li J."/>
            <person name="Zhang Z."/>
            <person name="Nielsen R."/>
            <person name="Li D."/>
            <person name="Gu W."/>
            <person name="Yang Z."/>
            <person name="Xuan Z."/>
            <person name="Ryder O.A."/>
            <person name="Leung F.C."/>
            <person name="Zhou Y."/>
            <person name="Cao J."/>
            <person name="Sun X."/>
            <person name="Fu Y."/>
            <person name="Fang X."/>
            <person name="Guo X."/>
            <person name="Wang B."/>
            <person name="Hou R."/>
            <person name="Shen F."/>
            <person name="Mu B."/>
            <person name="Ni P."/>
            <person name="Lin R."/>
            <person name="Qian W."/>
            <person name="Wang G."/>
            <person name="Yu C."/>
            <person name="Nie W."/>
            <person name="Wang J."/>
            <person name="Wu Z."/>
            <person name="Liang H."/>
            <person name="Min J."/>
            <person name="Wu Q."/>
            <person name="Cheng S."/>
            <person name="Ruan J."/>
            <person name="Wang M."/>
            <person name="Shi Z."/>
            <person name="Wen M."/>
            <person name="Liu B."/>
            <person name="Ren X."/>
            <person name="Zheng H."/>
            <person name="Dong D."/>
            <person name="Cook K."/>
            <person name="Shan G."/>
            <person name="Zhang H."/>
            <person name="Kosiol C."/>
            <person name="Xie X."/>
            <person name="Lu Z."/>
            <person name="Zheng H."/>
            <person name="Li Y."/>
            <person name="Steiner C.C."/>
            <person name="Lam T.T."/>
            <person name="Lin S."/>
            <person name="Zhang Q."/>
            <person name="Li G."/>
            <person name="Tian J."/>
            <person name="Gong T."/>
            <person name="Liu H."/>
            <person name="Zhang D."/>
            <person name="Fang L."/>
            <person name="Ye C."/>
            <person name="Zhang J."/>
            <person name="Hu W."/>
            <person name="Xu A."/>
            <person name="Ren Y."/>
            <person name="Zhang G."/>
            <person name="Bruford M.W."/>
            <person name="Li Q."/>
            <person name="Ma L."/>
            <person name="Guo Y."/>
            <person name="An N."/>
            <person name="Hu Y."/>
            <person name="Zheng Y."/>
            <person name="Shi Y."/>
            <person name="Li Z."/>
            <person name="Liu Q."/>
            <person name="Chen Y."/>
            <person name="Zhao J."/>
            <person name="Qu N."/>
            <person name="Zhao S."/>
            <person name="Tian F."/>
            <person name="Wang X."/>
            <person name="Wang H."/>
            <person name="Xu L."/>
            <person name="Liu X."/>
            <person name="Vinar T."/>
            <person name="Wang Y."/>
            <person name="Lam T.W."/>
            <person name="Yiu S.M."/>
            <person name="Liu S."/>
            <person name="Zhang H."/>
            <person name="Li D."/>
            <person name="Huang Y."/>
            <person name="Wang X."/>
            <person name="Yang G."/>
            <person name="Jiang Z."/>
            <person name="Wang J."/>
            <person name="Qin N."/>
            <person name="Li L."/>
            <person name="Li J."/>
            <person name="Bolund L."/>
            <person name="Kristiansen K."/>
            <person name="Wong G.K."/>
            <person name="Olson M."/>
            <person name="Zhang X."/>
            <person name="Li S."/>
            <person name="Yang H."/>
            <person name="Wang J."/>
            <person name="Wang J."/>
        </authorList>
    </citation>
    <scope>NUCLEOTIDE SEQUENCE [LARGE SCALE GENOMIC DNA]</scope>
</reference>
<dbReference type="GO" id="GO:0005615">
    <property type="term" value="C:extracellular space"/>
    <property type="evidence" value="ECO:0007669"/>
    <property type="project" value="TreeGrafter"/>
</dbReference>
<dbReference type="PANTHER" id="PTHR12027">
    <property type="entry name" value="WNT RELATED"/>
    <property type="match status" value="1"/>
</dbReference>
<name>A0A7N5JM07_AILME</name>
<dbReference type="AlphaFoldDB" id="A0A7N5JM07"/>
<comment type="similarity">
    <text evidence="2 11">Belongs to the Wnt family.</text>
</comment>
<dbReference type="GO" id="GO:0060070">
    <property type="term" value="P:canonical Wnt signaling pathway"/>
    <property type="evidence" value="ECO:0007669"/>
    <property type="project" value="TreeGrafter"/>
</dbReference>
<keyword evidence="5" id="KW-0272">Extracellular matrix</keyword>
<dbReference type="GO" id="GO:0045165">
    <property type="term" value="P:cell fate commitment"/>
    <property type="evidence" value="ECO:0007669"/>
    <property type="project" value="TreeGrafter"/>
</dbReference>
<dbReference type="Proteomes" id="UP000008912">
    <property type="component" value="Unassembled WGS sequence"/>
</dbReference>
<keyword evidence="7" id="KW-0732">Signal</keyword>
<evidence type="ECO:0000256" key="8">
    <source>
        <dbReference type="ARBA" id="ARBA00023157"/>
    </source>
</evidence>
<evidence type="ECO:0000256" key="1">
    <source>
        <dbReference type="ARBA" id="ARBA00004498"/>
    </source>
</evidence>
<dbReference type="GO" id="GO:0005125">
    <property type="term" value="F:cytokine activity"/>
    <property type="evidence" value="ECO:0007669"/>
    <property type="project" value="TreeGrafter"/>
</dbReference>
<sequence length="204" mass="22140">MRARPRVCEALLFALALQTGVCYGIKWLALSKTPAALALNQTQHCKQLEGLVSAQVQLCRSNLELMHTIVHAAREVMKACRRAFADMRWNCSSIELAPNYLLDLERGTRESAFVYALSAAAISHAIARACTSGDLPGCSCGPVPALLGQFQTLEPVDSLIPHFLAPEKERSPGTLPAPALTHRMILGKSLPSLCLSFPIFLMQG</sequence>
<dbReference type="SMART" id="SM00097">
    <property type="entry name" value="WNT1"/>
    <property type="match status" value="1"/>
</dbReference>
<evidence type="ECO:0000256" key="2">
    <source>
        <dbReference type="ARBA" id="ARBA00005683"/>
    </source>
</evidence>
<keyword evidence="4" id="KW-0964">Secreted</keyword>
<reference evidence="12" key="3">
    <citation type="submission" date="2025-09" db="UniProtKB">
        <authorList>
            <consortium name="Ensembl"/>
        </authorList>
    </citation>
    <scope>IDENTIFICATION</scope>
</reference>
<evidence type="ECO:0000256" key="4">
    <source>
        <dbReference type="ARBA" id="ARBA00022525"/>
    </source>
</evidence>
<dbReference type="InterPro" id="IPR005817">
    <property type="entry name" value="Wnt"/>
</dbReference>
<dbReference type="Ensembl" id="ENSAMET00000043501.1">
    <property type="protein sequence ID" value="ENSAMEP00000027366.1"/>
    <property type="gene ID" value="ENSAMEG00000016932.2"/>
</dbReference>
<keyword evidence="8" id="KW-1015">Disulfide bond</keyword>
<gene>
    <name evidence="12" type="primary">WNT11</name>
</gene>